<evidence type="ECO:0000256" key="1">
    <source>
        <dbReference type="SAM" id="MobiDB-lite"/>
    </source>
</evidence>
<evidence type="ECO:0000313" key="2">
    <source>
        <dbReference type="EMBL" id="TFC09474.1"/>
    </source>
</evidence>
<organism evidence="2 3">
    <name type="scientific">Cryobacterium algoritolerans</name>
    <dbReference type="NCBI Taxonomy" id="1259184"/>
    <lineage>
        <taxon>Bacteria</taxon>
        <taxon>Bacillati</taxon>
        <taxon>Actinomycetota</taxon>
        <taxon>Actinomycetes</taxon>
        <taxon>Micrococcales</taxon>
        <taxon>Microbacteriaceae</taxon>
        <taxon>Cryobacterium</taxon>
    </lineage>
</organism>
<evidence type="ECO:0008006" key="4">
    <source>
        <dbReference type="Google" id="ProtNLM"/>
    </source>
</evidence>
<protein>
    <recommendedName>
        <fullName evidence="4">Alpha/beta hydrolase</fullName>
    </recommendedName>
</protein>
<proteinExistence type="predicted"/>
<reference evidence="2 3" key="1">
    <citation type="submission" date="2019-03" db="EMBL/GenBank/DDBJ databases">
        <title>Genomics of glacier-inhabiting Cryobacterium strains.</title>
        <authorList>
            <person name="Liu Q."/>
            <person name="Xin Y.-H."/>
        </authorList>
    </citation>
    <scope>NUCLEOTIDE SEQUENCE [LARGE SCALE GENOMIC DNA]</scope>
    <source>
        <strain evidence="2 3">MDT1-3</strain>
    </source>
</reference>
<feature type="region of interest" description="Disordered" evidence="1">
    <location>
        <begin position="1"/>
        <end position="24"/>
    </location>
</feature>
<dbReference type="RefSeq" id="WP_134569453.1">
    <property type="nucleotide sequence ID" value="NZ_SOFP01000083.1"/>
</dbReference>
<dbReference type="Proteomes" id="UP000298412">
    <property type="component" value="Unassembled WGS sequence"/>
</dbReference>
<name>A0A4R8WID2_9MICO</name>
<sequence length="490" mass="49929">MTGRPVTGRPVPGGGERGSSTDLVVSGGGSTLVATDALLAEAATLRTLQAAADDWQERLEQIRSLDSEPVPAPQWTDGDIGLSVFGAERAIHQVGERSGALADALVSAAEGYGRAERSAEYLGGLGGFWLGYAIGRVAPFLVLAAVPALAAGAIGWLLSGVVTGSRPGDAPATAARWLAQNPRALTNPIVPAALRLLVSSVDDAAAGVTALPFPVSFALGDQGVGLLGVTTSAAGVLAVARPLGLLRETGVTVGRVGGPTPAGPPTGFGDLASRIPAAVSGGAQVRVERYGPAGSAAWVVYIGGTAEWSPGVTREPWDLSSNVAAVAEEGAGSYRAVLEAMREAGVQRADPVVQVGHSQGGLVASQLAASGEFNTVMIATFGAPNGQVDVPAGLHAVSVEHSDDIVPALGGVGGRDEDRLVVRREVFATEPVPVDRALPAHALSAYRETARLMDASPEPRLREFRSALETVLGGKPGSMSRWRGVRASEN</sequence>
<dbReference type="OrthoDB" id="4790882at2"/>
<accession>A0A4R8WID2</accession>
<gene>
    <name evidence="2" type="ORF">E3O19_16930</name>
</gene>
<keyword evidence="3" id="KW-1185">Reference proteome</keyword>
<dbReference type="AlphaFoldDB" id="A0A4R8WID2"/>
<dbReference type="SUPFAM" id="SSF53474">
    <property type="entry name" value="alpha/beta-Hydrolases"/>
    <property type="match status" value="1"/>
</dbReference>
<feature type="compositionally biased region" description="Low complexity" evidence="1">
    <location>
        <begin position="1"/>
        <end position="10"/>
    </location>
</feature>
<dbReference type="EMBL" id="SOFP01000083">
    <property type="protein sequence ID" value="TFC09474.1"/>
    <property type="molecule type" value="Genomic_DNA"/>
</dbReference>
<comment type="caution">
    <text evidence="2">The sequence shown here is derived from an EMBL/GenBank/DDBJ whole genome shotgun (WGS) entry which is preliminary data.</text>
</comment>
<dbReference type="InterPro" id="IPR029058">
    <property type="entry name" value="AB_hydrolase_fold"/>
</dbReference>
<evidence type="ECO:0000313" key="3">
    <source>
        <dbReference type="Proteomes" id="UP000298412"/>
    </source>
</evidence>
<dbReference type="Gene3D" id="3.40.50.1820">
    <property type="entry name" value="alpha/beta hydrolase"/>
    <property type="match status" value="1"/>
</dbReference>